<keyword evidence="2" id="KW-1185">Reference proteome</keyword>
<name>A0A370DJ12_9GAMM</name>
<gene>
    <name evidence="1" type="ORF">DIZ80_05400</name>
</gene>
<organism evidence="1 2">
    <name type="scientific">endosymbiont of Galathealinum brachiosum</name>
    <dbReference type="NCBI Taxonomy" id="2200906"/>
    <lineage>
        <taxon>Bacteria</taxon>
        <taxon>Pseudomonadati</taxon>
        <taxon>Pseudomonadota</taxon>
        <taxon>Gammaproteobacteria</taxon>
        <taxon>sulfur-oxidizing symbionts</taxon>
    </lineage>
</organism>
<proteinExistence type="predicted"/>
<accession>A0A370DJ12</accession>
<evidence type="ECO:0000313" key="2">
    <source>
        <dbReference type="Proteomes" id="UP000254266"/>
    </source>
</evidence>
<comment type="caution">
    <text evidence="1">The sequence shown here is derived from an EMBL/GenBank/DDBJ whole genome shotgun (WGS) entry which is preliminary data.</text>
</comment>
<dbReference type="Proteomes" id="UP000254266">
    <property type="component" value="Unassembled WGS sequence"/>
</dbReference>
<dbReference type="AlphaFoldDB" id="A0A370DJ12"/>
<dbReference type="EMBL" id="QFXC01000007">
    <property type="protein sequence ID" value="RDH84902.1"/>
    <property type="molecule type" value="Genomic_DNA"/>
</dbReference>
<sequence>MNRTFLIFLMIGTAMMIAVIGQHEPTAQLDTMPWEVDKLKNGSLRVFGITLGKTSIQDANQIFASFAETRLQITTDSNDYKTYQLIANYNELIIGGLITKITLTYQLNQDELEEIANSVKNISNTQRIQFHPIDNKTEMRYLNTAISTITYIPSVDYGLDTIRQNFGMATEEKPLDEDAQLWIYPEMGLHIHIYKNKLDRFVYAPLK</sequence>
<protein>
    <recommendedName>
        <fullName evidence="3">Lytic murein transglycosylase</fullName>
    </recommendedName>
</protein>
<evidence type="ECO:0000313" key="1">
    <source>
        <dbReference type="EMBL" id="RDH84902.1"/>
    </source>
</evidence>
<reference evidence="1 2" key="1">
    <citation type="journal article" date="2018" name="ISME J.">
        <title>Endosymbiont genomes yield clues of tubeworm success.</title>
        <authorList>
            <person name="Li Y."/>
            <person name="Liles M.R."/>
            <person name="Halanych K.M."/>
        </authorList>
    </citation>
    <scope>NUCLEOTIDE SEQUENCE [LARGE SCALE GENOMIC DNA]</scope>
    <source>
        <strain evidence="1">A1464</strain>
    </source>
</reference>
<evidence type="ECO:0008006" key="3">
    <source>
        <dbReference type="Google" id="ProtNLM"/>
    </source>
</evidence>